<sequence length="82" mass="8874">MTGLVILEKALTTPIPRKGRSTTHKDIVGSSGKGATTHLSEDQQGICLNIIHKLLVKFKPILLPASLTLPISNYNSATHHSY</sequence>
<organism evidence="1 2">
    <name type="scientific">Sphagnum jensenii</name>
    <dbReference type="NCBI Taxonomy" id="128206"/>
    <lineage>
        <taxon>Eukaryota</taxon>
        <taxon>Viridiplantae</taxon>
        <taxon>Streptophyta</taxon>
        <taxon>Embryophyta</taxon>
        <taxon>Bryophyta</taxon>
        <taxon>Sphagnophytina</taxon>
        <taxon>Sphagnopsida</taxon>
        <taxon>Sphagnales</taxon>
        <taxon>Sphagnaceae</taxon>
        <taxon>Sphagnum</taxon>
    </lineage>
</organism>
<dbReference type="EMBL" id="OZ023709">
    <property type="protein sequence ID" value="CAK9880867.1"/>
    <property type="molecule type" value="Genomic_DNA"/>
</dbReference>
<dbReference type="Proteomes" id="UP001497522">
    <property type="component" value="Chromosome 8"/>
</dbReference>
<protein>
    <submittedName>
        <fullName evidence="1">Uncharacterized protein</fullName>
    </submittedName>
</protein>
<gene>
    <name evidence="1" type="ORF">CSSPJE1EN2_LOCUS22266</name>
</gene>
<proteinExistence type="predicted"/>
<reference evidence="1" key="1">
    <citation type="submission" date="2024-03" db="EMBL/GenBank/DDBJ databases">
        <authorList>
            <consortium name="ELIXIR-Norway"/>
            <consortium name="Elixir Norway"/>
        </authorList>
    </citation>
    <scope>NUCLEOTIDE SEQUENCE</scope>
</reference>
<name>A0ABP1BWP9_9BRYO</name>
<evidence type="ECO:0000313" key="2">
    <source>
        <dbReference type="Proteomes" id="UP001497522"/>
    </source>
</evidence>
<evidence type="ECO:0000313" key="1">
    <source>
        <dbReference type="EMBL" id="CAK9880867.1"/>
    </source>
</evidence>
<accession>A0ABP1BWP9</accession>
<keyword evidence="2" id="KW-1185">Reference proteome</keyword>